<protein>
    <recommendedName>
        <fullName evidence="6">TFIIB-type domain-containing protein</fullName>
    </recommendedName>
</protein>
<dbReference type="InterPro" id="IPR000812">
    <property type="entry name" value="TFIIB"/>
</dbReference>
<reference evidence="4" key="1">
    <citation type="journal article" date="2022" name="IScience">
        <title>Evolution of zygomycete secretomes and the origins of terrestrial fungal ecologies.</title>
        <authorList>
            <person name="Chang Y."/>
            <person name="Wang Y."/>
            <person name="Mondo S."/>
            <person name="Ahrendt S."/>
            <person name="Andreopoulos W."/>
            <person name="Barry K."/>
            <person name="Beard J."/>
            <person name="Benny G.L."/>
            <person name="Blankenship S."/>
            <person name="Bonito G."/>
            <person name="Cuomo C."/>
            <person name="Desiro A."/>
            <person name="Gervers K.A."/>
            <person name="Hundley H."/>
            <person name="Kuo A."/>
            <person name="LaButti K."/>
            <person name="Lang B.F."/>
            <person name="Lipzen A."/>
            <person name="O'Donnell K."/>
            <person name="Pangilinan J."/>
            <person name="Reynolds N."/>
            <person name="Sandor L."/>
            <person name="Smith M.E."/>
            <person name="Tsang A."/>
            <person name="Grigoriev I.V."/>
            <person name="Stajich J.E."/>
            <person name="Spatafora J.W."/>
        </authorList>
    </citation>
    <scope>NUCLEOTIDE SEQUENCE</scope>
    <source>
        <strain evidence="4">RSA 2281</strain>
    </source>
</reference>
<organism evidence="4 5">
    <name type="scientific">Phascolomyces articulosus</name>
    <dbReference type="NCBI Taxonomy" id="60185"/>
    <lineage>
        <taxon>Eukaryota</taxon>
        <taxon>Fungi</taxon>
        <taxon>Fungi incertae sedis</taxon>
        <taxon>Mucoromycota</taxon>
        <taxon>Mucoromycotina</taxon>
        <taxon>Mucoromycetes</taxon>
        <taxon>Mucorales</taxon>
        <taxon>Lichtheimiaceae</taxon>
        <taxon>Phascolomyces</taxon>
    </lineage>
</organism>
<comment type="caution">
    <text evidence="4">The sequence shown here is derived from an EMBL/GenBank/DDBJ whole genome shotgun (WGS) entry which is preliminary data.</text>
</comment>
<dbReference type="GO" id="GO:0070897">
    <property type="term" value="P:transcription preinitiation complex assembly"/>
    <property type="evidence" value="ECO:0007669"/>
    <property type="project" value="InterPro"/>
</dbReference>
<dbReference type="AlphaFoldDB" id="A0AAD5K5M5"/>
<evidence type="ECO:0000313" key="5">
    <source>
        <dbReference type="Proteomes" id="UP001209540"/>
    </source>
</evidence>
<dbReference type="EMBL" id="JAIXMP010000029">
    <property type="protein sequence ID" value="KAI9251836.1"/>
    <property type="molecule type" value="Genomic_DNA"/>
</dbReference>
<evidence type="ECO:0000256" key="3">
    <source>
        <dbReference type="SAM" id="MobiDB-lite"/>
    </source>
</evidence>
<evidence type="ECO:0008006" key="6">
    <source>
        <dbReference type="Google" id="ProtNLM"/>
    </source>
</evidence>
<accession>A0AAD5K5M5</accession>
<keyword evidence="2" id="KW-0804">Transcription</keyword>
<evidence type="ECO:0000256" key="2">
    <source>
        <dbReference type="ARBA" id="ARBA00023163"/>
    </source>
</evidence>
<dbReference type="Proteomes" id="UP001209540">
    <property type="component" value="Unassembled WGS sequence"/>
</dbReference>
<proteinExistence type="predicted"/>
<dbReference type="GO" id="GO:0097550">
    <property type="term" value="C:transcription preinitiation complex"/>
    <property type="evidence" value="ECO:0007669"/>
    <property type="project" value="TreeGrafter"/>
</dbReference>
<dbReference type="SUPFAM" id="SSF57783">
    <property type="entry name" value="Zinc beta-ribbon"/>
    <property type="match status" value="1"/>
</dbReference>
<dbReference type="GO" id="GO:0005634">
    <property type="term" value="C:nucleus"/>
    <property type="evidence" value="ECO:0007669"/>
    <property type="project" value="TreeGrafter"/>
</dbReference>
<reference evidence="4" key="2">
    <citation type="submission" date="2023-02" db="EMBL/GenBank/DDBJ databases">
        <authorList>
            <consortium name="DOE Joint Genome Institute"/>
            <person name="Mondo S.J."/>
            <person name="Chang Y."/>
            <person name="Wang Y."/>
            <person name="Ahrendt S."/>
            <person name="Andreopoulos W."/>
            <person name="Barry K."/>
            <person name="Beard J."/>
            <person name="Benny G.L."/>
            <person name="Blankenship S."/>
            <person name="Bonito G."/>
            <person name="Cuomo C."/>
            <person name="Desiro A."/>
            <person name="Gervers K.A."/>
            <person name="Hundley H."/>
            <person name="Kuo A."/>
            <person name="LaButti K."/>
            <person name="Lang B.F."/>
            <person name="Lipzen A."/>
            <person name="O'Donnell K."/>
            <person name="Pangilinan J."/>
            <person name="Reynolds N."/>
            <person name="Sandor L."/>
            <person name="Smith M.W."/>
            <person name="Tsang A."/>
            <person name="Grigoriev I.V."/>
            <person name="Stajich J.E."/>
            <person name="Spatafora J.W."/>
        </authorList>
    </citation>
    <scope>NUCLEOTIDE SEQUENCE</scope>
    <source>
        <strain evidence="4">RSA 2281</strain>
    </source>
</reference>
<dbReference type="Gene3D" id="1.10.472.170">
    <property type="match status" value="1"/>
</dbReference>
<evidence type="ECO:0000256" key="1">
    <source>
        <dbReference type="ARBA" id="ARBA00023015"/>
    </source>
</evidence>
<feature type="region of interest" description="Disordered" evidence="3">
    <location>
        <begin position="161"/>
        <end position="182"/>
    </location>
</feature>
<keyword evidence="1" id="KW-0805">Transcription regulation</keyword>
<gene>
    <name evidence="4" type="ORF">BDA99DRAFT_541241</name>
</gene>
<keyword evidence="5" id="KW-1185">Reference proteome</keyword>
<dbReference type="PANTHER" id="PTHR11618">
    <property type="entry name" value="TRANSCRIPTION INITIATION FACTOR IIB-RELATED"/>
    <property type="match status" value="1"/>
</dbReference>
<sequence length="467" mass="52384">MSCPQCGGKQITLVDSQQICNQCGTVVSENFIDEDEYVVQGYDEETGSIINLSRKETQSGETRREKAFLSRINQYASILGLTYFVQETRQLYFAHRNAIQAYRSRYSPEATVSLLYLATRAHRSGTTLSDYASKLGLADVRSLNTAFKRLDNIIKEAAFSSTVSPSPSPIPTTSTSTTGEAATPSDYVVSQKARISGVVAKLFEPISKIFHLEPDDLLDLEYWSQRVCIIAEHGGLGIGRQGNPIIAACVVIGARAIGNGHSNHRGDIEIDWTELAQHISYGYTTIRRRYAELIKILKQYAKRIPWLANVKMTKNNLEWYLREIVQMGANSSSDTQQLASIEFHPPTYARNQALVQQRSAQIAIASKFLVILPSSSSSTSSVTMNTMTMISNEKKMLSLDPEIRMIYLLLVKNMPSAEIEEMQNHHLYEHVYRLYMRGTSVLSPEEMNSTELTEKDMGDEELAQYVK</sequence>
<dbReference type="PANTHER" id="PTHR11618:SF13">
    <property type="entry name" value="TRANSCRIPTION INITIATION FACTOR IIB"/>
    <property type="match status" value="1"/>
</dbReference>
<name>A0AAD5K5M5_9FUNG</name>
<evidence type="ECO:0000313" key="4">
    <source>
        <dbReference type="EMBL" id="KAI9251836.1"/>
    </source>
</evidence>